<protein>
    <submittedName>
        <fullName evidence="6">Transcriptional regulator, TetR family</fullName>
    </submittedName>
</protein>
<dbReference type="OrthoDB" id="9805134at2"/>
<dbReference type="eggNOG" id="COG1309">
    <property type="taxonomic scope" value="Bacteria"/>
</dbReference>
<reference evidence="7" key="1">
    <citation type="submission" date="2017-04" db="EMBL/GenBank/DDBJ databases">
        <authorList>
            <person name="Varghese N."/>
            <person name="Submissions S."/>
        </authorList>
    </citation>
    <scope>NUCLEOTIDE SEQUENCE [LARGE SCALE GENOMIC DNA]</scope>
    <source>
        <strain evidence="7">DSM 44073</strain>
    </source>
</reference>
<evidence type="ECO:0000256" key="2">
    <source>
        <dbReference type="ARBA" id="ARBA00023125"/>
    </source>
</evidence>
<dbReference type="InterPro" id="IPR001647">
    <property type="entry name" value="HTH_TetR"/>
</dbReference>
<name>A0A1W2FMB8_9PSEU</name>
<accession>A0A1W2FMB8</accession>
<evidence type="ECO:0000256" key="3">
    <source>
        <dbReference type="ARBA" id="ARBA00023163"/>
    </source>
</evidence>
<dbReference type="Gene3D" id="1.10.357.10">
    <property type="entry name" value="Tetracycline Repressor, domain 2"/>
    <property type="match status" value="1"/>
</dbReference>
<dbReference type="Gene3D" id="1.10.10.60">
    <property type="entry name" value="Homeodomain-like"/>
    <property type="match status" value="1"/>
</dbReference>
<dbReference type="PROSITE" id="PS50977">
    <property type="entry name" value="HTH_TETR_2"/>
    <property type="match status" value="1"/>
</dbReference>
<evidence type="ECO:0000256" key="4">
    <source>
        <dbReference type="PROSITE-ProRule" id="PRU00335"/>
    </source>
</evidence>
<dbReference type="PANTHER" id="PTHR47506">
    <property type="entry name" value="TRANSCRIPTIONAL REGULATORY PROTEIN"/>
    <property type="match status" value="1"/>
</dbReference>
<dbReference type="SUPFAM" id="SSF48498">
    <property type="entry name" value="Tetracyclin repressor-like, C-terminal domain"/>
    <property type="match status" value="1"/>
</dbReference>
<dbReference type="Proteomes" id="UP000192840">
    <property type="component" value="Unassembled WGS sequence"/>
</dbReference>
<evidence type="ECO:0000313" key="7">
    <source>
        <dbReference type="Proteomes" id="UP000192840"/>
    </source>
</evidence>
<dbReference type="PANTHER" id="PTHR47506:SF1">
    <property type="entry name" value="HTH-TYPE TRANSCRIPTIONAL REGULATOR YJDC"/>
    <property type="match status" value="1"/>
</dbReference>
<sequence>MAVGRPREFDTEHVLAAAMRVFWAKGYEGATMADLSAATNLKPGSVYAAFGSKAGLFKQVTDHYAATVSTYGPVALLAPTVRDVARLWLQGAVDTTTGDDTPPGCLLVQSALATGDTAVEAKAELSARRHAAEEILTERFTRALADGDLPADADPRDAAVYVLSMSHGIAVQASTGATREQLRRLVELTLRKLPWE</sequence>
<dbReference type="InterPro" id="IPR009057">
    <property type="entry name" value="Homeodomain-like_sf"/>
</dbReference>
<dbReference type="RefSeq" id="WP_030478067.1">
    <property type="nucleotide sequence ID" value="NZ_FWYC01000018.1"/>
</dbReference>
<dbReference type="STRING" id="40571.SAMN05660733_07128"/>
<evidence type="ECO:0000256" key="1">
    <source>
        <dbReference type="ARBA" id="ARBA00023015"/>
    </source>
</evidence>
<dbReference type="SUPFAM" id="SSF46689">
    <property type="entry name" value="Homeodomain-like"/>
    <property type="match status" value="1"/>
</dbReference>
<proteinExistence type="predicted"/>
<gene>
    <name evidence="6" type="ORF">SAMN05660733_07128</name>
</gene>
<dbReference type="InterPro" id="IPR036271">
    <property type="entry name" value="Tet_transcr_reg_TetR-rel_C_sf"/>
</dbReference>
<keyword evidence="2 4" id="KW-0238">DNA-binding</keyword>
<feature type="DNA-binding region" description="H-T-H motif" evidence="4">
    <location>
        <begin position="31"/>
        <end position="50"/>
    </location>
</feature>
<organism evidence="6 7">
    <name type="scientific">Lentzea albidocapillata</name>
    <dbReference type="NCBI Taxonomy" id="40571"/>
    <lineage>
        <taxon>Bacteria</taxon>
        <taxon>Bacillati</taxon>
        <taxon>Actinomycetota</taxon>
        <taxon>Actinomycetes</taxon>
        <taxon>Pseudonocardiales</taxon>
        <taxon>Pseudonocardiaceae</taxon>
        <taxon>Lentzea</taxon>
    </lineage>
</organism>
<keyword evidence="3" id="KW-0804">Transcription</keyword>
<dbReference type="GO" id="GO:0003677">
    <property type="term" value="F:DNA binding"/>
    <property type="evidence" value="ECO:0007669"/>
    <property type="project" value="UniProtKB-UniRule"/>
</dbReference>
<evidence type="ECO:0000259" key="5">
    <source>
        <dbReference type="PROSITE" id="PS50977"/>
    </source>
</evidence>
<dbReference type="AlphaFoldDB" id="A0A1W2FMB8"/>
<keyword evidence="7" id="KW-1185">Reference proteome</keyword>
<keyword evidence="1" id="KW-0805">Transcription regulation</keyword>
<dbReference type="Pfam" id="PF00440">
    <property type="entry name" value="TetR_N"/>
    <property type="match status" value="1"/>
</dbReference>
<dbReference type="EMBL" id="FWYC01000018">
    <property type="protein sequence ID" value="SMD23119.1"/>
    <property type="molecule type" value="Genomic_DNA"/>
</dbReference>
<evidence type="ECO:0000313" key="6">
    <source>
        <dbReference type="EMBL" id="SMD23119.1"/>
    </source>
</evidence>
<feature type="domain" description="HTH tetR-type" evidence="5">
    <location>
        <begin position="8"/>
        <end position="68"/>
    </location>
</feature>